<sequence length="46" mass="5543">MPRGNFREKNIRIDIEEDEESDNLEDSEDDAEDEYYENKEGNYVNI</sequence>
<proteinExistence type="predicted"/>
<dbReference type="Proteomes" id="UP001153678">
    <property type="component" value="Unassembled WGS sequence"/>
</dbReference>
<organism evidence="2 3">
    <name type="scientific">Funneliformis geosporum</name>
    <dbReference type="NCBI Taxonomy" id="1117311"/>
    <lineage>
        <taxon>Eukaryota</taxon>
        <taxon>Fungi</taxon>
        <taxon>Fungi incertae sedis</taxon>
        <taxon>Mucoromycota</taxon>
        <taxon>Glomeromycotina</taxon>
        <taxon>Glomeromycetes</taxon>
        <taxon>Glomerales</taxon>
        <taxon>Glomeraceae</taxon>
        <taxon>Funneliformis</taxon>
    </lineage>
</organism>
<dbReference type="EMBL" id="CAMKVN010000110">
    <property type="protein sequence ID" value="CAI2163758.1"/>
    <property type="molecule type" value="Genomic_DNA"/>
</dbReference>
<comment type="caution">
    <text evidence="2">The sequence shown here is derived from an EMBL/GenBank/DDBJ whole genome shotgun (WGS) entry which is preliminary data.</text>
</comment>
<evidence type="ECO:0000313" key="3">
    <source>
        <dbReference type="Proteomes" id="UP001153678"/>
    </source>
</evidence>
<feature type="compositionally biased region" description="Acidic residues" evidence="1">
    <location>
        <begin position="15"/>
        <end position="35"/>
    </location>
</feature>
<dbReference type="AlphaFoldDB" id="A0A9W4SCS9"/>
<feature type="region of interest" description="Disordered" evidence="1">
    <location>
        <begin position="1"/>
        <end position="46"/>
    </location>
</feature>
<gene>
    <name evidence="2" type="ORF">FWILDA_LOCUS1227</name>
</gene>
<feature type="compositionally biased region" description="Basic and acidic residues" evidence="1">
    <location>
        <begin position="1"/>
        <end position="14"/>
    </location>
</feature>
<evidence type="ECO:0000313" key="2">
    <source>
        <dbReference type="EMBL" id="CAI2163758.1"/>
    </source>
</evidence>
<evidence type="ECO:0000256" key="1">
    <source>
        <dbReference type="SAM" id="MobiDB-lite"/>
    </source>
</evidence>
<name>A0A9W4SCS9_9GLOM</name>
<reference evidence="2" key="1">
    <citation type="submission" date="2022-08" db="EMBL/GenBank/DDBJ databases">
        <authorList>
            <person name="Kallberg Y."/>
            <person name="Tangrot J."/>
            <person name="Rosling A."/>
        </authorList>
    </citation>
    <scope>NUCLEOTIDE SEQUENCE</scope>
    <source>
        <strain evidence="2">Wild A</strain>
    </source>
</reference>
<protein>
    <submittedName>
        <fullName evidence="2">16911_t:CDS:1</fullName>
    </submittedName>
</protein>
<keyword evidence="3" id="KW-1185">Reference proteome</keyword>
<accession>A0A9W4SCS9</accession>